<dbReference type="STRING" id="33097.A0A150FZ15"/>
<dbReference type="AlphaFoldDB" id="A0A150FZ15"/>
<dbReference type="OrthoDB" id="551218at2759"/>
<evidence type="ECO:0000313" key="3">
    <source>
        <dbReference type="Proteomes" id="UP000075714"/>
    </source>
</evidence>
<name>A0A150FZ15_GONPE</name>
<protein>
    <recommendedName>
        <fullName evidence="4">Guanylate cyclase domain-containing protein</fullName>
    </recommendedName>
</protein>
<dbReference type="EMBL" id="LSYV01000115">
    <property type="protein sequence ID" value="KXZ42844.1"/>
    <property type="molecule type" value="Genomic_DNA"/>
</dbReference>
<dbReference type="Gene3D" id="3.30.70.1230">
    <property type="entry name" value="Nucleotide cyclase"/>
    <property type="match status" value="1"/>
</dbReference>
<evidence type="ECO:0008006" key="4">
    <source>
        <dbReference type="Google" id="ProtNLM"/>
    </source>
</evidence>
<organism evidence="2 3">
    <name type="scientific">Gonium pectorale</name>
    <name type="common">Green alga</name>
    <dbReference type="NCBI Taxonomy" id="33097"/>
    <lineage>
        <taxon>Eukaryota</taxon>
        <taxon>Viridiplantae</taxon>
        <taxon>Chlorophyta</taxon>
        <taxon>core chlorophytes</taxon>
        <taxon>Chlorophyceae</taxon>
        <taxon>CS clade</taxon>
        <taxon>Chlamydomonadales</taxon>
        <taxon>Volvocaceae</taxon>
        <taxon>Gonium</taxon>
    </lineage>
</organism>
<dbReference type="PANTHER" id="PTHR43081">
    <property type="entry name" value="ADENYLATE CYCLASE, TERMINAL-DIFFERENTIATION SPECIFIC-RELATED"/>
    <property type="match status" value="1"/>
</dbReference>
<comment type="caution">
    <text evidence="2">The sequence shown here is derived from an EMBL/GenBank/DDBJ whole genome shotgun (WGS) entry which is preliminary data.</text>
</comment>
<keyword evidence="3" id="KW-1185">Reference proteome</keyword>
<gene>
    <name evidence="2" type="ORF">GPECTOR_115g338</name>
</gene>
<evidence type="ECO:0000256" key="1">
    <source>
        <dbReference type="SAM" id="Phobius"/>
    </source>
</evidence>
<reference evidence="3" key="1">
    <citation type="journal article" date="2016" name="Nat. Commun.">
        <title>The Gonium pectorale genome demonstrates co-option of cell cycle regulation during the evolution of multicellularity.</title>
        <authorList>
            <person name="Hanschen E.R."/>
            <person name="Marriage T.N."/>
            <person name="Ferris P.J."/>
            <person name="Hamaji T."/>
            <person name="Toyoda A."/>
            <person name="Fujiyama A."/>
            <person name="Neme R."/>
            <person name="Noguchi H."/>
            <person name="Minakuchi Y."/>
            <person name="Suzuki M."/>
            <person name="Kawai-Toyooka H."/>
            <person name="Smith D.R."/>
            <person name="Sparks H."/>
            <person name="Anderson J."/>
            <person name="Bakaric R."/>
            <person name="Luria V."/>
            <person name="Karger A."/>
            <person name="Kirschner M.W."/>
            <person name="Durand P.M."/>
            <person name="Michod R.E."/>
            <person name="Nozaki H."/>
            <person name="Olson B.J."/>
        </authorList>
    </citation>
    <scope>NUCLEOTIDE SEQUENCE [LARGE SCALE GENOMIC DNA]</scope>
    <source>
        <strain evidence="3">NIES-2863</strain>
    </source>
</reference>
<keyword evidence="1" id="KW-1133">Transmembrane helix</keyword>
<dbReference type="InterPro" id="IPR029787">
    <property type="entry name" value="Nucleotide_cyclase"/>
</dbReference>
<dbReference type="InterPro" id="IPR050697">
    <property type="entry name" value="Adenylyl/Guanylyl_Cyclase_3/4"/>
</dbReference>
<accession>A0A150FZ15</accession>
<keyword evidence="1" id="KW-0472">Membrane</keyword>
<proteinExistence type="predicted"/>
<dbReference type="Proteomes" id="UP000075714">
    <property type="component" value="Unassembled WGS sequence"/>
</dbReference>
<feature type="transmembrane region" description="Helical" evidence="1">
    <location>
        <begin position="337"/>
        <end position="362"/>
    </location>
</feature>
<evidence type="ECO:0000313" key="2">
    <source>
        <dbReference type="EMBL" id="KXZ42844.1"/>
    </source>
</evidence>
<sequence>MVTLEWDAVFVSLFASPTLLQEGVEVSVAPLPGSRRVMDRRPDSPTAGALVDCSWELCGVSANHDLLYLGKLPGATNMTPEAPSAGSSVLDTPGGGCTIQSTIALEAAAVSEVLGAGGKQQPLPTPVNRAPYSVFFSGMYQATITDPREARAVALQADEFTRRFANIVTPKATAFVVARMALGYPYTAAANTTEEAAQAALLYGRMRWWTALSTPYMDDQYAAQGCSRNATQALLRSLWHGVHSPNAATDISSPFLVNYGKWGLSHAALMLEPWQGRSVDEAVGTLAGVMEMVADAYTPTLLRNAYSDYVNADWDAHTSGLRDKGQAPSPTSGLSNAALAALLVSLLVAVGLSVTALTLLLLRLRRGHRDLLGRVKAPRAGPDTTLLVSDVQNSTRLWEELPASVMDTALKIHHATFRRVMARHDGYESATGGPRCRGVRALNEGGVAGVDVRK</sequence>
<dbReference type="SUPFAM" id="SSF55073">
    <property type="entry name" value="Nucleotide cyclase"/>
    <property type="match status" value="1"/>
</dbReference>
<keyword evidence="1" id="KW-0812">Transmembrane</keyword>
<dbReference type="PANTHER" id="PTHR43081:SF1">
    <property type="entry name" value="ADENYLATE CYCLASE, TERMINAL-DIFFERENTIATION SPECIFIC"/>
    <property type="match status" value="1"/>
</dbReference>